<gene>
    <name evidence="4" type="ORF">F0U60_10210</name>
</gene>
<dbReference type="SMART" id="SM00335">
    <property type="entry name" value="ANX"/>
    <property type="match status" value="3"/>
</dbReference>
<dbReference type="PANTHER" id="PTHR10502:SF102">
    <property type="entry name" value="ANNEXIN B11"/>
    <property type="match status" value="1"/>
</dbReference>
<feature type="compositionally biased region" description="Low complexity" evidence="3">
    <location>
        <begin position="194"/>
        <end position="218"/>
    </location>
</feature>
<evidence type="ECO:0000256" key="3">
    <source>
        <dbReference type="SAM" id="MobiDB-lite"/>
    </source>
</evidence>
<feature type="compositionally biased region" description="Low complexity" evidence="3">
    <location>
        <begin position="58"/>
        <end position="70"/>
    </location>
</feature>
<dbReference type="PROSITE" id="PS51897">
    <property type="entry name" value="ANNEXIN_2"/>
    <property type="match status" value="3"/>
</dbReference>
<dbReference type="InterPro" id="IPR001464">
    <property type="entry name" value="Annexin"/>
</dbReference>
<dbReference type="Proteomes" id="UP001611383">
    <property type="component" value="Chromosome"/>
</dbReference>
<evidence type="ECO:0000313" key="4">
    <source>
        <dbReference type="EMBL" id="WNG44440.1"/>
    </source>
</evidence>
<evidence type="ECO:0000256" key="1">
    <source>
        <dbReference type="ARBA" id="ARBA00007831"/>
    </source>
</evidence>
<feature type="compositionally biased region" description="Polar residues" evidence="3">
    <location>
        <begin position="42"/>
        <end position="51"/>
    </location>
</feature>
<keyword evidence="5" id="KW-1185">Reference proteome</keyword>
<sequence>MALDGTGNRQRPLNQIPVRRTPEQERPVAPKPVEPKAAGTRPNPTERSSFDQGGPKGGPSLTGTPTSLLTEDSRDGKVNCLDLAADWVDKATPPLRARSELVFLKDSRPGVEGQSGHVVVRQGTRIVDPSTGKGYDNLQAFLKDKPNYQPAGTLSANAAAKIFSAPPGSAERQKAMTEARVPDALQRMMVADSAQPNTAGATQPQTQPQTPSYTQAQAGRDAAQLYDAMEGGTSWGTDEEKVFKTLEGKSPEQIALIRKAYKHYGKDLDSVIRNDLSGADLKHAQALLQGDAAKSAAVQVQAELDGVFGSNEDLLEVLEKQTPEQRQATAQKFAEMNGGPKAGQTAQDFMLSKLSGSLNSEQLSRARNMLAAGQAQTPEQREQLEAQALKDGLEKDMNGLGTDEDRIFERLEKATPAQRKLLAQDEALKNRLKDELGQDDYDRAMGLLQDNPAKADAARLTSAMNGFFGVDEEGVRNVLEGKKPEELAAIKAEYQKLTGKSLEDQIRKWDGPDKDVTLRLLNPPKEGDKKAQAEASAEKLHLAMEGMGTDEDVIRNVLKDKSKADINDIAAAYQRKYGKDLRSGLDSELSGSDHLELVKQGFDLGAVDEKDPNAKQEYARRLREQQQNESGFGTWLLDGIQRTIKGESDNDRLNRALAGAEQAIKTGDTETANLYIGFATDDLKALQSSKASLAEGVSTAAVVAATTTAVVVTGGAATPLAVAGYATLGATTRAATYELIQGGAAGWEDAGRQALIGAVEGGTVVLPVTKGASVVGTSAAKTAANTAVKETAENTLWSVSKQGFKEGLVGGATGGAADAATRSETWKNGFWDGLSQVAVQAGTDGVIGGFTGGLTSAAVTKGLQGFQPREIPVVRNQELAGSTAHVRYDNGRVRVEVGPNVSPAQLKAHMDIARELQKYDGPLGKLRELKSRLQETLTGMPGYGSQGFESQLEVKKLQAILTSLEGVQQRIDNSIRGVSGRASPATVAEREALQREISNVESQLRTHEAQADSLAPGRGFVAMAGTSPQPGAGLNNIGASLAPARAILSQSAGSGWNVSSELTDIEQKLLSINRPAELHIINEMAELQKQNLIKGMEDWVHAVSTRDADRIPDHVSELLAARHVLQEARAASPSAQVVVWVGQDGKSGGTSFDVIVEQGPAGGQTQVTRRIEMLTPASEVRKETDLVPGVTHGARKIPDDVRNGIQPRPPGTYEGGLRIEWPLNTTPLGPHREKVFDADGNWTTRDVVTQKVYETGNLFDDLVQKLNAEKAAETLKWRKHVDFLNIFDMSGVLLARLRNQTPGQVTPGQWVRENI</sequence>
<dbReference type="InterPro" id="IPR018502">
    <property type="entry name" value="Annexin_repeat"/>
</dbReference>
<dbReference type="Gene3D" id="1.10.220.10">
    <property type="entry name" value="Annexin"/>
    <property type="match status" value="3"/>
</dbReference>
<evidence type="ECO:0000313" key="5">
    <source>
        <dbReference type="Proteomes" id="UP001611383"/>
    </source>
</evidence>
<dbReference type="PRINTS" id="PR00196">
    <property type="entry name" value="ANNEXIN"/>
</dbReference>
<keyword evidence="2" id="KW-0677">Repeat</keyword>
<feature type="region of interest" description="Disordered" evidence="3">
    <location>
        <begin position="194"/>
        <end position="219"/>
    </location>
</feature>
<proteinExistence type="inferred from homology"/>
<reference evidence="4 5" key="1">
    <citation type="submission" date="2019-08" db="EMBL/GenBank/DDBJ databases">
        <title>Archangium and Cystobacter genomes.</title>
        <authorList>
            <person name="Chen I.-C.K."/>
            <person name="Wielgoss S."/>
        </authorList>
    </citation>
    <scope>NUCLEOTIDE SEQUENCE [LARGE SCALE GENOMIC DNA]</scope>
    <source>
        <strain evidence="4 5">Cbm 6</strain>
    </source>
</reference>
<dbReference type="SUPFAM" id="SSF47874">
    <property type="entry name" value="Annexin"/>
    <property type="match status" value="2"/>
</dbReference>
<dbReference type="RefSeq" id="WP_395817243.1">
    <property type="nucleotide sequence ID" value="NZ_CP043494.1"/>
</dbReference>
<feature type="region of interest" description="Disordered" evidence="3">
    <location>
        <begin position="1"/>
        <end position="73"/>
    </location>
</feature>
<organism evidence="4 5">
    <name type="scientific">Archangium minus</name>
    <dbReference type="NCBI Taxonomy" id="83450"/>
    <lineage>
        <taxon>Bacteria</taxon>
        <taxon>Pseudomonadati</taxon>
        <taxon>Myxococcota</taxon>
        <taxon>Myxococcia</taxon>
        <taxon>Myxococcales</taxon>
        <taxon>Cystobacterineae</taxon>
        <taxon>Archangiaceae</taxon>
        <taxon>Archangium</taxon>
    </lineage>
</organism>
<comment type="similarity">
    <text evidence="1">Belongs to the annexin family.</text>
</comment>
<dbReference type="EMBL" id="CP043494">
    <property type="protein sequence ID" value="WNG44440.1"/>
    <property type="molecule type" value="Genomic_DNA"/>
</dbReference>
<feature type="region of interest" description="Disordered" evidence="3">
    <location>
        <begin position="1190"/>
        <end position="1212"/>
    </location>
</feature>
<dbReference type="Pfam" id="PF00191">
    <property type="entry name" value="Annexin"/>
    <property type="match status" value="3"/>
</dbReference>
<dbReference type="PANTHER" id="PTHR10502">
    <property type="entry name" value="ANNEXIN"/>
    <property type="match status" value="1"/>
</dbReference>
<accession>A0ABY9WKV0</accession>
<evidence type="ECO:0008006" key="6">
    <source>
        <dbReference type="Google" id="ProtNLM"/>
    </source>
</evidence>
<name>A0ABY9WKV0_9BACT</name>
<evidence type="ECO:0000256" key="2">
    <source>
        <dbReference type="ARBA" id="ARBA00022737"/>
    </source>
</evidence>
<dbReference type="InterPro" id="IPR037104">
    <property type="entry name" value="Annexin_sf"/>
</dbReference>
<protein>
    <recommendedName>
        <fullName evidence="6">Annexin</fullName>
    </recommendedName>
</protein>